<evidence type="ECO:0000256" key="1">
    <source>
        <dbReference type="SAM" id="Phobius"/>
    </source>
</evidence>
<name>A0A1H8HP00_9BACL</name>
<evidence type="ECO:0000313" key="2">
    <source>
        <dbReference type="EMBL" id="SEN57408.1"/>
    </source>
</evidence>
<feature type="transmembrane region" description="Helical" evidence="1">
    <location>
        <begin position="32"/>
        <end position="52"/>
    </location>
</feature>
<dbReference type="EMBL" id="FOCQ01000014">
    <property type="protein sequence ID" value="SEN57408.1"/>
    <property type="molecule type" value="Genomic_DNA"/>
</dbReference>
<sequence length="59" mass="6822">MKKLVIKCLYFYLFQLSLITTGYIVGVFEIDFLGILLIPLLVTAVFFVLNYIKNRGMSK</sequence>
<dbReference type="Proteomes" id="UP000199695">
    <property type="component" value="Unassembled WGS sequence"/>
</dbReference>
<keyword evidence="3" id="KW-1185">Reference proteome</keyword>
<proteinExistence type="predicted"/>
<organism evidence="2 3">
    <name type="scientific">Lihuaxuella thermophila</name>
    <dbReference type="NCBI Taxonomy" id="1173111"/>
    <lineage>
        <taxon>Bacteria</taxon>
        <taxon>Bacillati</taxon>
        <taxon>Bacillota</taxon>
        <taxon>Bacilli</taxon>
        <taxon>Bacillales</taxon>
        <taxon>Thermoactinomycetaceae</taxon>
        <taxon>Lihuaxuella</taxon>
    </lineage>
</organism>
<gene>
    <name evidence="2" type="ORF">SAMN05444955_114111</name>
</gene>
<keyword evidence="1" id="KW-0472">Membrane</keyword>
<dbReference type="AlphaFoldDB" id="A0A1H8HP00"/>
<accession>A0A1H8HP00</accession>
<evidence type="ECO:0000313" key="3">
    <source>
        <dbReference type="Proteomes" id="UP000199695"/>
    </source>
</evidence>
<keyword evidence="1" id="KW-0812">Transmembrane</keyword>
<reference evidence="2 3" key="1">
    <citation type="submission" date="2016-10" db="EMBL/GenBank/DDBJ databases">
        <authorList>
            <person name="de Groot N.N."/>
        </authorList>
    </citation>
    <scope>NUCLEOTIDE SEQUENCE [LARGE SCALE GENOMIC DNA]</scope>
    <source>
        <strain evidence="2 3">DSM 46701</strain>
    </source>
</reference>
<protein>
    <submittedName>
        <fullName evidence="2">Uncharacterized protein</fullName>
    </submittedName>
</protein>
<keyword evidence="1" id="KW-1133">Transmembrane helix</keyword>
<feature type="transmembrane region" description="Helical" evidence="1">
    <location>
        <begin position="9"/>
        <end position="26"/>
    </location>
</feature>